<evidence type="ECO:0000256" key="4">
    <source>
        <dbReference type="ARBA" id="ARBA00022968"/>
    </source>
</evidence>
<dbReference type="PANTHER" id="PTHR11062">
    <property type="entry name" value="EXOSTOSIN HEPARAN SULFATE GLYCOSYLTRANSFERASE -RELATED"/>
    <property type="match status" value="1"/>
</dbReference>
<keyword evidence="7" id="KW-0812">Transmembrane</keyword>
<proteinExistence type="inferred from homology"/>
<dbReference type="EMBL" id="BAABME010004762">
    <property type="protein sequence ID" value="GAA0163477.1"/>
    <property type="molecule type" value="Genomic_DNA"/>
</dbReference>
<feature type="compositionally biased region" description="Polar residues" evidence="6">
    <location>
        <begin position="107"/>
        <end position="119"/>
    </location>
</feature>
<comment type="similarity">
    <text evidence="2">Belongs to the glycosyltransferase 47 family.</text>
</comment>
<dbReference type="Proteomes" id="UP001454036">
    <property type="component" value="Unassembled WGS sequence"/>
</dbReference>
<evidence type="ECO:0000256" key="7">
    <source>
        <dbReference type="SAM" id="Phobius"/>
    </source>
</evidence>
<keyword evidence="3" id="KW-0808">Transferase</keyword>
<name>A0AAV3QHC7_LITER</name>
<keyword evidence="10" id="KW-1185">Reference proteome</keyword>
<feature type="transmembrane region" description="Helical" evidence="7">
    <location>
        <begin position="15"/>
        <end position="32"/>
    </location>
</feature>
<keyword evidence="3" id="KW-0328">Glycosyltransferase</keyword>
<evidence type="ECO:0000256" key="6">
    <source>
        <dbReference type="SAM" id="MobiDB-lite"/>
    </source>
</evidence>
<organism evidence="9 10">
    <name type="scientific">Lithospermum erythrorhizon</name>
    <name type="common">Purple gromwell</name>
    <name type="synonym">Lithospermum officinale var. erythrorhizon</name>
    <dbReference type="NCBI Taxonomy" id="34254"/>
    <lineage>
        <taxon>Eukaryota</taxon>
        <taxon>Viridiplantae</taxon>
        <taxon>Streptophyta</taxon>
        <taxon>Embryophyta</taxon>
        <taxon>Tracheophyta</taxon>
        <taxon>Spermatophyta</taxon>
        <taxon>Magnoliopsida</taxon>
        <taxon>eudicotyledons</taxon>
        <taxon>Gunneridae</taxon>
        <taxon>Pentapetalae</taxon>
        <taxon>asterids</taxon>
        <taxon>lamiids</taxon>
        <taxon>Boraginales</taxon>
        <taxon>Boraginaceae</taxon>
        <taxon>Boraginoideae</taxon>
        <taxon>Lithospermeae</taxon>
        <taxon>Lithospermum</taxon>
    </lineage>
</organism>
<comment type="subcellular location">
    <subcellularLocation>
        <location evidence="1">Golgi apparatus membrane</location>
        <topology evidence="1">Single-pass type II membrane protein</topology>
    </subcellularLocation>
</comment>
<feature type="compositionally biased region" description="Polar residues" evidence="6">
    <location>
        <begin position="130"/>
        <end position="140"/>
    </location>
</feature>
<evidence type="ECO:0000256" key="3">
    <source>
        <dbReference type="ARBA" id="ARBA00022676"/>
    </source>
</evidence>
<reference evidence="9 10" key="1">
    <citation type="submission" date="2024-01" db="EMBL/GenBank/DDBJ databases">
        <title>The complete chloroplast genome sequence of Lithospermum erythrorhizon: insights into the phylogenetic relationship among Boraginaceae species and the maternal lineages of purple gromwells.</title>
        <authorList>
            <person name="Okada T."/>
            <person name="Watanabe K."/>
        </authorList>
    </citation>
    <scope>NUCLEOTIDE SEQUENCE [LARGE SCALE GENOMIC DNA]</scope>
</reference>
<evidence type="ECO:0000313" key="9">
    <source>
        <dbReference type="EMBL" id="GAA0163477.1"/>
    </source>
</evidence>
<feature type="domain" description="Exostosin GT47" evidence="8">
    <location>
        <begin position="331"/>
        <end position="612"/>
    </location>
</feature>
<dbReference type="GO" id="GO:0016757">
    <property type="term" value="F:glycosyltransferase activity"/>
    <property type="evidence" value="ECO:0007669"/>
    <property type="project" value="UniProtKB-KW"/>
</dbReference>
<keyword evidence="5" id="KW-0333">Golgi apparatus</keyword>
<dbReference type="Pfam" id="PF03016">
    <property type="entry name" value="Exostosin_GT47"/>
    <property type="match status" value="1"/>
</dbReference>
<sequence>MIKSWISAFVETRRLIWLLGIVFAVVLLIQHFEIPYSGVLPSLLAAGKPHVASGDNSSHVSSSTDPKVPKNLTSNWSDANSYVSVNEVTTGSAVLDRQDGEGVKNLSVGQSQSSDNLTAGVSDPEDENISSDTLGSSDSLATDEANKSKDGKIASSSANGRDYSLNRSSKADTDLSPENGISKFPISSVAAPNSAMISPENVDMHLNGPATPANPSSWLDGNATILLPQNNTIGLLKPNVAPSINKVPMKKDRSKPPPLAVVTISQMNDMLMQSRASYRAMRPRWSSTLDQQLSRAKSLIENAPPVRDEPSLYSTLFRNVSMFRRSYELMEKTLQVYIYPEGESPIFHHAVLEGIYASEGWFMKLLKANKMFVTKKPTQAHLFYLPFSSRMLEEVLYVPDSHSWRNLVRHLSNYLNVITSKYRFWNRTGGADHFLVACHDWAPSETQKIMAKCIRALCNSDLVDEGFTFGKDVSLPETYVRMAKDPLRERGGKPPSKRHILAFFAGGNHGYLRPILLEYWKNDPDLKFFGKLPTKGKINYVRHMKSSKYCICAKGYEVNSPRVVEAIFYECVPVIISDNFVPPFYETLNWESFAVFVLEKDIPNLKDILKSIPEKRYLAMQRRVKQVQRHFLWNTKPVKYDIFHMILHSIWYTRVFQLSPI</sequence>
<dbReference type="GO" id="GO:0000139">
    <property type="term" value="C:Golgi membrane"/>
    <property type="evidence" value="ECO:0007669"/>
    <property type="project" value="UniProtKB-SubCell"/>
</dbReference>
<keyword evidence="4" id="KW-0735">Signal-anchor</keyword>
<accession>A0AAV3QHC7</accession>
<dbReference type="InterPro" id="IPR040911">
    <property type="entry name" value="Exostosin_GT47"/>
</dbReference>
<feature type="region of interest" description="Disordered" evidence="6">
    <location>
        <begin position="93"/>
        <end position="179"/>
    </location>
</feature>
<gene>
    <name evidence="9" type="ORF">LIER_19331</name>
</gene>
<evidence type="ECO:0000259" key="8">
    <source>
        <dbReference type="Pfam" id="PF03016"/>
    </source>
</evidence>
<keyword evidence="7" id="KW-0472">Membrane</keyword>
<dbReference type="AlphaFoldDB" id="A0AAV3QHC7"/>
<evidence type="ECO:0000313" key="10">
    <source>
        <dbReference type="Proteomes" id="UP001454036"/>
    </source>
</evidence>
<evidence type="ECO:0000256" key="5">
    <source>
        <dbReference type="ARBA" id="ARBA00023034"/>
    </source>
</evidence>
<protein>
    <submittedName>
        <fullName evidence="9">Glycosyltransferase</fullName>
    </submittedName>
</protein>
<keyword evidence="7" id="KW-1133">Transmembrane helix</keyword>
<comment type="caution">
    <text evidence="9">The sequence shown here is derived from an EMBL/GenBank/DDBJ whole genome shotgun (WGS) entry which is preliminary data.</text>
</comment>
<dbReference type="PANTHER" id="PTHR11062:SF108">
    <property type="entry name" value="EXOSTOSIN FAMILY PROTEIN"/>
    <property type="match status" value="1"/>
</dbReference>
<evidence type="ECO:0000256" key="1">
    <source>
        <dbReference type="ARBA" id="ARBA00004323"/>
    </source>
</evidence>
<feature type="region of interest" description="Disordered" evidence="6">
    <location>
        <begin position="54"/>
        <end position="73"/>
    </location>
</feature>
<evidence type="ECO:0000256" key="2">
    <source>
        <dbReference type="ARBA" id="ARBA00010271"/>
    </source>
</evidence>
<dbReference type="InterPro" id="IPR004263">
    <property type="entry name" value="Exostosin"/>
</dbReference>